<organism evidence="10 11">
    <name type="scientific">Pelagivirga sediminicola</name>
    <dbReference type="NCBI Taxonomy" id="2170575"/>
    <lineage>
        <taxon>Bacteria</taxon>
        <taxon>Pseudomonadati</taxon>
        <taxon>Pseudomonadota</taxon>
        <taxon>Alphaproteobacteria</taxon>
        <taxon>Rhodobacterales</taxon>
        <taxon>Paracoccaceae</taxon>
        <taxon>Pelagivirga</taxon>
    </lineage>
</organism>
<dbReference type="PANTHER" id="PTHR30386:SF26">
    <property type="entry name" value="TRANSPORT PROTEIN COMB"/>
    <property type="match status" value="1"/>
</dbReference>
<dbReference type="PANTHER" id="PTHR30386">
    <property type="entry name" value="MEMBRANE FUSION SUBUNIT OF EMRAB-TOLC MULTIDRUG EFFLUX PUMP"/>
    <property type="match status" value="1"/>
</dbReference>
<dbReference type="InterPro" id="IPR058625">
    <property type="entry name" value="MdtA-like_BSH"/>
</dbReference>
<protein>
    <submittedName>
        <fullName evidence="10">Uncharacterized protein</fullName>
    </submittedName>
</protein>
<evidence type="ECO:0000256" key="3">
    <source>
        <dbReference type="ARBA" id="ARBA00022989"/>
    </source>
</evidence>
<evidence type="ECO:0000256" key="1">
    <source>
        <dbReference type="ARBA" id="ARBA00004167"/>
    </source>
</evidence>
<name>A0A2T7G3A8_9RHOB</name>
<feature type="domain" description="p-hydroxybenzoic acid efflux pump subunit AaeA-like beta-barrel" evidence="9">
    <location>
        <begin position="265"/>
        <end position="351"/>
    </location>
</feature>
<evidence type="ECO:0000256" key="6">
    <source>
        <dbReference type="SAM" id="MobiDB-lite"/>
    </source>
</evidence>
<feature type="coiled-coil region" evidence="5">
    <location>
        <begin position="171"/>
        <end position="226"/>
    </location>
</feature>
<evidence type="ECO:0000259" key="9">
    <source>
        <dbReference type="Pfam" id="PF25963"/>
    </source>
</evidence>
<dbReference type="Gene3D" id="2.40.30.170">
    <property type="match status" value="1"/>
</dbReference>
<gene>
    <name evidence="10" type="ORF">DC366_16525</name>
</gene>
<comment type="caution">
    <text evidence="10">The sequence shown here is derived from an EMBL/GenBank/DDBJ whole genome shotgun (WGS) entry which is preliminary data.</text>
</comment>
<comment type="subcellular location">
    <subcellularLocation>
        <location evidence="1">Membrane</location>
        <topology evidence="1">Single-pass membrane protein</topology>
    </subcellularLocation>
</comment>
<dbReference type="OrthoDB" id="9811754at2"/>
<keyword evidence="5" id="KW-0175">Coiled coil</keyword>
<dbReference type="Proteomes" id="UP000244446">
    <property type="component" value="Unassembled WGS sequence"/>
</dbReference>
<dbReference type="InterPro" id="IPR050739">
    <property type="entry name" value="MFP"/>
</dbReference>
<evidence type="ECO:0000256" key="2">
    <source>
        <dbReference type="ARBA" id="ARBA00022692"/>
    </source>
</evidence>
<evidence type="ECO:0000313" key="10">
    <source>
        <dbReference type="EMBL" id="PVA08903.1"/>
    </source>
</evidence>
<reference evidence="10 11" key="1">
    <citation type="submission" date="2018-04" db="EMBL/GenBank/DDBJ databases">
        <title>Pelagivirga bohaiensis gen. nov., sp. nov., a bacterium isolated from the Bohai Sea.</title>
        <authorList>
            <person name="Ji X."/>
        </authorList>
    </citation>
    <scope>NUCLEOTIDE SEQUENCE [LARGE SCALE GENOMIC DNA]</scope>
    <source>
        <strain evidence="10 11">BH-SD19</strain>
    </source>
</reference>
<feature type="domain" description="Multidrug resistance protein MdtA-like barrel-sandwich hybrid" evidence="8">
    <location>
        <begin position="62"/>
        <end position="260"/>
    </location>
</feature>
<keyword evidence="11" id="KW-1185">Reference proteome</keyword>
<dbReference type="GO" id="GO:0016020">
    <property type="term" value="C:membrane"/>
    <property type="evidence" value="ECO:0007669"/>
    <property type="project" value="UniProtKB-SubCell"/>
</dbReference>
<accession>A0A2T7G3A8</accession>
<evidence type="ECO:0000256" key="7">
    <source>
        <dbReference type="SAM" id="Phobius"/>
    </source>
</evidence>
<dbReference type="RefSeq" id="WP_108693326.1">
    <property type="nucleotide sequence ID" value="NZ_QCYH01000014.1"/>
</dbReference>
<proteinExistence type="predicted"/>
<evidence type="ECO:0000256" key="4">
    <source>
        <dbReference type="ARBA" id="ARBA00023136"/>
    </source>
</evidence>
<dbReference type="AlphaFoldDB" id="A0A2T7G3A8"/>
<keyword evidence="2 7" id="KW-0812">Transmembrane</keyword>
<dbReference type="SUPFAM" id="SSF111369">
    <property type="entry name" value="HlyD-like secretion proteins"/>
    <property type="match status" value="1"/>
</dbReference>
<sequence length="361" mass="38287">MSENETSTSDKDDDSGSAKDRRKITIMVVATVLVLGIVAGIGYYFYQKPYVTTDDAFIDGQIVRITAQQTGRLTEVAVEGNARVQEGDLLARLDDATITAQLASARAQVAESEAATAEANAAIKHSEAAAEGARSQRDAARVAAQNARTKADRYDELAEKSGQTAVSVQSLDDLNAAARQAEAEAATAQTGVTTAEADVAASNARLQSAQARLAAAKAGVQQTQVEAAKLEITAPIDGQIVQVNVNTGSYVTPGMQVMALVPDDLFVTANFKETQLRRIRPGQKVEIEVDAFPDVEFRGTVQSIQHGAGQAFQLLPPQNATGNFVKVVQRVPVRISIDSPPLSDFPIGPGMSVVPRIRPED</sequence>
<dbReference type="Gene3D" id="2.40.50.100">
    <property type="match status" value="1"/>
</dbReference>
<feature type="region of interest" description="Disordered" evidence="6">
    <location>
        <begin position="126"/>
        <end position="161"/>
    </location>
</feature>
<evidence type="ECO:0000313" key="11">
    <source>
        <dbReference type="Proteomes" id="UP000244446"/>
    </source>
</evidence>
<feature type="compositionally biased region" description="Basic and acidic residues" evidence="6">
    <location>
        <begin position="126"/>
        <end position="140"/>
    </location>
</feature>
<dbReference type="Pfam" id="PF25917">
    <property type="entry name" value="BSH_RND"/>
    <property type="match status" value="1"/>
</dbReference>
<keyword evidence="4 7" id="KW-0472">Membrane</keyword>
<dbReference type="Pfam" id="PF25963">
    <property type="entry name" value="Beta-barrel_AAEA"/>
    <property type="match status" value="1"/>
</dbReference>
<feature type="transmembrane region" description="Helical" evidence="7">
    <location>
        <begin position="24"/>
        <end position="46"/>
    </location>
</feature>
<evidence type="ECO:0000259" key="8">
    <source>
        <dbReference type="Pfam" id="PF25917"/>
    </source>
</evidence>
<dbReference type="GO" id="GO:0055085">
    <property type="term" value="P:transmembrane transport"/>
    <property type="evidence" value="ECO:0007669"/>
    <property type="project" value="InterPro"/>
</dbReference>
<evidence type="ECO:0000256" key="5">
    <source>
        <dbReference type="SAM" id="Coils"/>
    </source>
</evidence>
<dbReference type="EMBL" id="QCYH01000014">
    <property type="protein sequence ID" value="PVA08903.1"/>
    <property type="molecule type" value="Genomic_DNA"/>
</dbReference>
<feature type="compositionally biased region" description="Basic and acidic residues" evidence="6">
    <location>
        <begin position="149"/>
        <end position="159"/>
    </location>
</feature>
<keyword evidence="3 7" id="KW-1133">Transmembrane helix</keyword>
<dbReference type="InterPro" id="IPR058634">
    <property type="entry name" value="AaeA-lik-b-barrel"/>
</dbReference>